<protein>
    <submittedName>
        <fullName evidence="1">Uncharacterized protein</fullName>
    </submittedName>
</protein>
<reference evidence="1 2" key="1">
    <citation type="submission" date="2018-12" db="EMBL/GenBank/DDBJ databases">
        <title>Genome Sequence of Candidatus Viridilinea halotolerans isolated from saline sulfide-rich spring.</title>
        <authorList>
            <person name="Grouzdev D.S."/>
            <person name="Burganskaya E.I."/>
            <person name="Krutkina M.S."/>
            <person name="Sukhacheva M.V."/>
            <person name="Gorlenko V.M."/>
        </authorList>
    </citation>
    <scope>NUCLEOTIDE SEQUENCE [LARGE SCALE GENOMIC DNA]</scope>
    <source>
        <strain evidence="1">Chok-6</strain>
    </source>
</reference>
<sequence>MNTTVAYIPPMTRANPTADVFAGVAHMLAETLRIEPPLYRAWAMPAERARMPLGSYLLGHGYIRPNQLVHVLTIQQQTSLRGVPQMLGDIMVAESLISPHVLATLLAVQLMDRLVDPTPFQPKRLGEHLVARGLVKPRKLASVLQLQSWLRVQGHAVPLGSLFVQQNLVQRSHIEEIVAQTSAHACA</sequence>
<gene>
    <name evidence="1" type="ORF">EI684_01790</name>
</gene>
<dbReference type="InterPro" id="IPR037257">
    <property type="entry name" value="T2SS_E_N_sf"/>
</dbReference>
<dbReference type="EMBL" id="RSAS01000075">
    <property type="protein sequence ID" value="RRR77217.1"/>
    <property type="molecule type" value="Genomic_DNA"/>
</dbReference>
<evidence type="ECO:0000313" key="2">
    <source>
        <dbReference type="Proteomes" id="UP000280307"/>
    </source>
</evidence>
<dbReference type="AlphaFoldDB" id="A0A426U9Z3"/>
<name>A0A426U9Z3_9CHLR</name>
<evidence type="ECO:0000313" key="1">
    <source>
        <dbReference type="EMBL" id="RRR77217.1"/>
    </source>
</evidence>
<comment type="caution">
    <text evidence="1">The sequence shown here is derived from an EMBL/GenBank/DDBJ whole genome shotgun (WGS) entry which is preliminary data.</text>
</comment>
<organism evidence="1 2">
    <name type="scientific">Candidatus Viridilinea halotolerans</name>
    <dbReference type="NCBI Taxonomy" id="2491704"/>
    <lineage>
        <taxon>Bacteria</taxon>
        <taxon>Bacillati</taxon>
        <taxon>Chloroflexota</taxon>
        <taxon>Chloroflexia</taxon>
        <taxon>Chloroflexales</taxon>
        <taxon>Chloroflexineae</taxon>
        <taxon>Oscillochloridaceae</taxon>
        <taxon>Candidatus Viridilinea</taxon>
    </lineage>
</organism>
<dbReference type="Proteomes" id="UP000280307">
    <property type="component" value="Unassembled WGS sequence"/>
</dbReference>
<accession>A0A426U9Z3</accession>
<dbReference type="SUPFAM" id="SSF160246">
    <property type="entry name" value="EspE N-terminal domain-like"/>
    <property type="match status" value="1"/>
</dbReference>
<proteinExistence type="predicted"/>